<keyword evidence="3 6" id="KW-0812">Transmembrane</keyword>
<dbReference type="AlphaFoldDB" id="A0A2D6M0Z2"/>
<dbReference type="NCBIfam" id="TIGR00374">
    <property type="entry name" value="flippase-like domain"/>
    <property type="match status" value="1"/>
</dbReference>
<evidence type="ECO:0008006" key="9">
    <source>
        <dbReference type="Google" id="ProtNLM"/>
    </source>
</evidence>
<evidence type="ECO:0000256" key="3">
    <source>
        <dbReference type="ARBA" id="ARBA00022692"/>
    </source>
</evidence>
<feature type="transmembrane region" description="Helical" evidence="6">
    <location>
        <begin position="29"/>
        <end position="50"/>
    </location>
</feature>
<evidence type="ECO:0000256" key="1">
    <source>
        <dbReference type="ARBA" id="ARBA00004651"/>
    </source>
</evidence>
<keyword evidence="2" id="KW-1003">Cell membrane</keyword>
<dbReference type="GO" id="GO:0005886">
    <property type="term" value="C:plasma membrane"/>
    <property type="evidence" value="ECO:0007669"/>
    <property type="project" value="UniProtKB-SubCell"/>
</dbReference>
<keyword evidence="5 6" id="KW-0472">Membrane</keyword>
<evidence type="ECO:0000256" key="5">
    <source>
        <dbReference type="ARBA" id="ARBA00023136"/>
    </source>
</evidence>
<feature type="transmembrane region" description="Helical" evidence="6">
    <location>
        <begin position="145"/>
        <end position="163"/>
    </location>
</feature>
<evidence type="ECO:0000256" key="4">
    <source>
        <dbReference type="ARBA" id="ARBA00022989"/>
    </source>
</evidence>
<sequence>MKKWLALIGLLILAVILYNLDLAKIASILVGINLGFFALGVVLDLGSAVLKAKKWQVLVNVEQRVLTFWRAVEYFFSGFFLSILTPGRVGDLARALYLKRETNNLGESLSTVILDRLIDVVLLFSLGFVAIVSFTAIFGKEIMPIELLFGLSALLVIFGLLILKKNFIGFFLKPFFNAFVPEKFKESLKMTFDGFYGFFGKIRAHPKRLAGASAIGLFTWFMAFFSSYLFILALGIEIEF</sequence>
<comment type="caution">
    <text evidence="7">The sequence shown here is derived from an EMBL/GenBank/DDBJ whole genome shotgun (WGS) entry which is preliminary data.</text>
</comment>
<dbReference type="EMBL" id="NZBU01000008">
    <property type="protein sequence ID" value="MAG22087.1"/>
    <property type="molecule type" value="Genomic_DNA"/>
</dbReference>
<dbReference type="PANTHER" id="PTHR40277">
    <property type="entry name" value="BLL5419 PROTEIN"/>
    <property type="match status" value="1"/>
</dbReference>
<evidence type="ECO:0000313" key="8">
    <source>
        <dbReference type="Proteomes" id="UP000226592"/>
    </source>
</evidence>
<reference evidence="8" key="1">
    <citation type="submission" date="2017-09" db="EMBL/GenBank/DDBJ databases">
        <title>The Reconstruction of 2,631 Draft Metagenome-Assembled Genomes from the Global Oceans.</title>
        <authorList>
            <person name="Tully B.J."/>
            <person name="Graham E.D."/>
            <person name="Heidelberg J.F."/>
        </authorList>
    </citation>
    <scope>NUCLEOTIDE SEQUENCE [LARGE SCALE GENOMIC DNA]</scope>
</reference>
<feature type="transmembrane region" description="Helical" evidence="6">
    <location>
        <begin position="117"/>
        <end position="139"/>
    </location>
</feature>
<dbReference type="Proteomes" id="UP000226592">
    <property type="component" value="Unassembled WGS sequence"/>
</dbReference>
<accession>A0A2D6M0Z2</accession>
<feature type="transmembrane region" description="Helical" evidence="6">
    <location>
        <begin position="209"/>
        <end position="236"/>
    </location>
</feature>
<evidence type="ECO:0000256" key="2">
    <source>
        <dbReference type="ARBA" id="ARBA00022475"/>
    </source>
</evidence>
<proteinExistence type="predicted"/>
<evidence type="ECO:0000313" key="7">
    <source>
        <dbReference type="EMBL" id="MAG22087.1"/>
    </source>
</evidence>
<dbReference type="PANTHER" id="PTHR40277:SF1">
    <property type="entry name" value="BLL5419 PROTEIN"/>
    <property type="match status" value="1"/>
</dbReference>
<comment type="subcellular location">
    <subcellularLocation>
        <location evidence="1">Cell membrane</location>
        <topology evidence="1">Multi-pass membrane protein</topology>
    </subcellularLocation>
</comment>
<protein>
    <recommendedName>
        <fullName evidence="9">Flippase-like domain-containing protein</fullName>
    </recommendedName>
</protein>
<evidence type="ECO:0000256" key="6">
    <source>
        <dbReference type="SAM" id="Phobius"/>
    </source>
</evidence>
<keyword evidence="4 6" id="KW-1133">Transmembrane helix</keyword>
<dbReference type="InterPro" id="IPR022791">
    <property type="entry name" value="L-PG_synthase/AglD"/>
</dbReference>
<feature type="non-terminal residue" evidence="7">
    <location>
        <position position="240"/>
    </location>
</feature>
<organism evidence="7 8">
    <name type="scientific">Candidatus Iainarchaeum sp</name>
    <dbReference type="NCBI Taxonomy" id="3101447"/>
    <lineage>
        <taxon>Archaea</taxon>
        <taxon>Candidatus Iainarchaeota</taxon>
        <taxon>Candidatus Iainarchaeia</taxon>
        <taxon>Candidatus Iainarchaeales</taxon>
        <taxon>Candidatus Iainarchaeaceae</taxon>
        <taxon>Candidatus Iainarchaeum</taxon>
    </lineage>
</organism>
<name>A0A2D6M0Z2_9ARCH</name>
<dbReference type="Pfam" id="PF03706">
    <property type="entry name" value="LPG_synthase_TM"/>
    <property type="match status" value="1"/>
</dbReference>
<gene>
    <name evidence="7" type="ORF">CL943_02165</name>
</gene>